<organism evidence="3 4">
    <name type="scientific">Streptomyces turgidiscabies (strain Car8)</name>
    <dbReference type="NCBI Taxonomy" id="698760"/>
    <lineage>
        <taxon>Bacteria</taxon>
        <taxon>Bacillati</taxon>
        <taxon>Actinomycetota</taxon>
        <taxon>Actinomycetes</taxon>
        <taxon>Kitasatosporales</taxon>
        <taxon>Streptomycetaceae</taxon>
        <taxon>Streptomyces</taxon>
    </lineage>
</organism>
<evidence type="ECO:0000313" key="4">
    <source>
        <dbReference type="Proteomes" id="UP000010931"/>
    </source>
</evidence>
<protein>
    <submittedName>
        <fullName evidence="3">Uncharacterized protein</fullName>
    </submittedName>
</protein>
<dbReference type="PROSITE" id="PS51257">
    <property type="entry name" value="PROKAR_LIPOPROTEIN"/>
    <property type="match status" value="1"/>
</dbReference>
<feature type="transmembrane region" description="Helical" evidence="2">
    <location>
        <begin position="51"/>
        <end position="71"/>
    </location>
</feature>
<sequence length="103" mass="11241">MKEFIKRRAAVEIRVAFGGIYGLALVFGCFPPAYLWASGSAVVIAGLPVAIWYWILIAVLVGLSLWALYWVEDVRGELDEARRPDTSADSAVTSPATPVEEVD</sequence>
<keyword evidence="4" id="KW-1185">Reference proteome</keyword>
<dbReference type="Proteomes" id="UP000010931">
    <property type="component" value="Unassembled WGS sequence"/>
</dbReference>
<proteinExistence type="predicted"/>
<accession>L7F5J3</accession>
<keyword evidence="2" id="KW-0812">Transmembrane</keyword>
<dbReference type="AlphaFoldDB" id="L7F5J3"/>
<dbReference type="EMBL" id="AEJB01000358">
    <property type="protein sequence ID" value="ELP66404.1"/>
    <property type="molecule type" value="Genomic_DNA"/>
</dbReference>
<dbReference type="PATRIC" id="fig|698760.3.peg.4831"/>
<evidence type="ECO:0000313" key="3">
    <source>
        <dbReference type="EMBL" id="ELP66404.1"/>
    </source>
</evidence>
<gene>
    <name evidence="3" type="ORF">STRTUCAR8_00146</name>
</gene>
<evidence type="ECO:0000256" key="2">
    <source>
        <dbReference type="SAM" id="Phobius"/>
    </source>
</evidence>
<feature type="transmembrane region" description="Helical" evidence="2">
    <location>
        <begin position="20"/>
        <end position="45"/>
    </location>
</feature>
<name>L7F5J3_STRT8</name>
<feature type="region of interest" description="Disordered" evidence="1">
    <location>
        <begin position="80"/>
        <end position="103"/>
    </location>
</feature>
<dbReference type="RefSeq" id="WP_006378532.1">
    <property type="nucleotide sequence ID" value="NZ_AEJB01000358.1"/>
</dbReference>
<keyword evidence="2" id="KW-1133">Transmembrane helix</keyword>
<keyword evidence="2" id="KW-0472">Membrane</keyword>
<reference evidence="3 4" key="1">
    <citation type="journal article" date="2011" name="Plasmid">
        <title>Streptomyces turgidiscabies Car8 contains a modular pathogenicity island that shares virulence genes with other actinobacterial plant pathogens.</title>
        <authorList>
            <person name="Huguet-Tapia J.C."/>
            <person name="Badger J.H."/>
            <person name="Loria R."/>
            <person name="Pettis G.S."/>
        </authorList>
    </citation>
    <scope>NUCLEOTIDE SEQUENCE [LARGE SCALE GENOMIC DNA]</scope>
    <source>
        <strain evidence="3 4">Car8</strain>
    </source>
</reference>
<dbReference type="GeneID" id="97405511"/>
<comment type="caution">
    <text evidence="3">The sequence shown here is derived from an EMBL/GenBank/DDBJ whole genome shotgun (WGS) entry which is preliminary data.</text>
</comment>
<evidence type="ECO:0000256" key="1">
    <source>
        <dbReference type="SAM" id="MobiDB-lite"/>
    </source>
</evidence>
<feature type="compositionally biased region" description="Polar residues" evidence="1">
    <location>
        <begin position="87"/>
        <end position="96"/>
    </location>
</feature>
<dbReference type="STRING" id="85558.T45_08472"/>